<evidence type="ECO:0000256" key="4">
    <source>
        <dbReference type="ARBA" id="ARBA00022448"/>
    </source>
</evidence>
<dbReference type="KEGG" id="vg:80538422"/>
<dbReference type="EMBL" id="MN053272">
    <property type="protein sequence ID" value="QEV82107.1"/>
    <property type="molecule type" value="Genomic_RNA"/>
</dbReference>
<evidence type="ECO:0000256" key="12">
    <source>
        <dbReference type="ARBA" id="ARBA00030266"/>
    </source>
</evidence>
<evidence type="ECO:0000256" key="13">
    <source>
        <dbReference type="ARBA" id="ARBA00033148"/>
    </source>
</evidence>
<name>A0AAE6NRT5_9VIRU</name>
<protein>
    <recommendedName>
        <fullName evidence="3">Movement protein TGBp3</fullName>
    </recommendedName>
    <alternativeName>
        <fullName evidence="12">7 kDa protein</fullName>
    </alternativeName>
    <alternativeName>
        <fullName evidence="13">Triple gene block 3 protein</fullName>
    </alternativeName>
</protein>
<evidence type="ECO:0000256" key="9">
    <source>
        <dbReference type="ARBA" id="ARBA00023136"/>
    </source>
</evidence>
<evidence type="ECO:0000256" key="6">
    <source>
        <dbReference type="ARBA" id="ARBA00022870"/>
    </source>
</evidence>
<evidence type="ECO:0000313" key="16">
    <source>
        <dbReference type="Proteomes" id="UP000829861"/>
    </source>
</evidence>
<evidence type="ECO:0000256" key="1">
    <source>
        <dbReference type="ARBA" id="ARBA00004625"/>
    </source>
</evidence>
<keyword evidence="10" id="KW-1038">Host endoplasmic reticulum</keyword>
<reference evidence="15 16" key="1">
    <citation type="submission" date="2019-06" db="EMBL/GenBank/DDBJ databases">
        <title>Complete genome sequence of rose virus A, the first carlavirus identified in rose.</title>
        <authorList>
            <person name="Diaz-Lara A."/>
            <person name="Mollov D."/>
            <person name="Al Rwahnih M."/>
        </authorList>
    </citation>
    <scope>NUCLEOTIDE SEQUENCE [LARGE SCALE GENOMIC DNA]</scope>
    <source>
        <strain evidence="15">R11</strain>
    </source>
</reference>
<organism evidence="15 16">
    <name type="scientific">Rose virus A</name>
    <dbReference type="NCBI Taxonomy" id="2650000"/>
    <lineage>
        <taxon>Viruses</taxon>
        <taxon>Riboviria</taxon>
        <taxon>Orthornavirae</taxon>
        <taxon>Kitrinoviricota</taxon>
        <taxon>Alsuviricetes</taxon>
        <taxon>Tymovirales</taxon>
        <taxon>Betaflexiviridae</taxon>
        <taxon>Quinvirinae</taxon>
        <taxon>Carlavirus</taxon>
        <taxon>Carlavirus alpharosae</taxon>
        <taxon>Carlavirus RoVA</taxon>
    </lineage>
</organism>
<keyword evidence="5 14" id="KW-0812">Transmembrane</keyword>
<dbReference type="InterPro" id="IPR003411">
    <property type="entry name" value="TGBp3"/>
</dbReference>
<evidence type="ECO:0000313" key="15">
    <source>
        <dbReference type="EMBL" id="QEV82107.1"/>
    </source>
</evidence>
<keyword evidence="6" id="KW-1043">Host membrane</keyword>
<evidence type="ECO:0000256" key="8">
    <source>
        <dbReference type="ARBA" id="ARBA00023031"/>
    </source>
</evidence>
<keyword evidence="9 14" id="KW-0472">Membrane</keyword>
<sequence length="70" mass="8156">MWDRSLISWYFAFFASLFVLIYAFLQNFCQCGRCPCTVRITGESILISGCEFDETFSEYAKGLQIPRHDL</sequence>
<dbReference type="Pfam" id="PF02495">
    <property type="entry name" value="TGBp3"/>
    <property type="match status" value="1"/>
</dbReference>
<comment type="function">
    <text evidence="11">Plays a role in viral cell-to-cell propagation, by facilitating genome transport to neighboring plant cells through plasmosdesmata. May induce the formation of granular vesicles derived from the Endoplasmic reticulum, which align on actin filaments.</text>
</comment>
<dbReference type="GO" id="GO:0044167">
    <property type="term" value="C:host cell endoplasmic reticulum membrane"/>
    <property type="evidence" value="ECO:0007669"/>
    <property type="project" value="UniProtKB-SubCell"/>
</dbReference>
<evidence type="ECO:0000256" key="11">
    <source>
        <dbReference type="ARBA" id="ARBA00025270"/>
    </source>
</evidence>
<evidence type="ECO:0000256" key="14">
    <source>
        <dbReference type="SAM" id="Phobius"/>
    </source>
</evidence>
<proteinExistence type="inferred from homology"/>
<evidence type="ECO:0000256" key="7">
    <source>
        <dbReference type="ARBA" id="ARBA00022989"/>
    </source>
</evidence>
<keyword evidence="8" id="KW-0916">Viral movement protein</keyword>
<keyword evidence="16" id="KW-1185">Reference proteome</keyword>
<evidence type="ECO:0000256" key="3">
    <source>
        <dbReference type="ARBA" id="ARBA00013812"/>
    </source>
</evidence>
<evidence type="ECO:0000256" key="2">
    <source>
        <dbReference type="ARBA" id="ARBA00010355"/>
    </source>
</evidence>
<comment type="subcellular location">
    <subcellularLocation>
        <location evidence="1">Host endoplasmic reticulum membrane</location>
    </subcellularLocation>
</comment>
<dbReference type="Proteomes" id="UP000829861">
    <property type="component" value="Segment"/>
</dbReference>
<dbReference type="GO" id="GO:0046740">
    <property type="term" value="P:transport of virus in host, cell to cell"/>
    <property type="evidence" value="ECO:0007669"/>
    <property type="project" value="UniProtKB-KW"/>
</dbReference>
<comment type="similarity">
    <text evidence="2">Belongs to the Tymovirales TGBp3 protein family.</text>
</comment>
<accession>A0AAE6NRT5</accession>
<feature type="transmembrane region" description="Helical" evidence="14">
    <location>
        <begin position="7"/>
        <end position="25"/>
    </location>
</feature>
<keyword evidence="4" id="KW-0813">Transport</keyword>
<evidence type="ECO:0000256" key="5">
    <source>
        <dbReference type="ARBA" id="ARBA00022692"/>
    </source>
</evidence>
<keyword evidence="7 14" id="KW-1133">Transmembrane helix</keyword>
<evidence type="ECO:0000256" key="10">
    <source>
        <dbReference type="ARBA" id="ARBA00023184"/>
    </source>
</evidence>
<dbReference type="GeneID" id="80538422"/>
<dbReference type="RefSeq" id="YP_010799969.1">
    <property type="nucleotide sequence ID" value="NC_076716.1"/>
</dbReference>